<keyword evidence="1" id="KW-0150">Chloroplast</keyword>
<protein>
    <submittedName>
        <fullName evidence="1">Uncharacterized protein</fullName>
    </submittedName>
</protein>
<dbReference type="EMBL" id="JN674636">
    <property type="protein sequence ID" value="AEW12940.1"/>
    <property type="molecule type" value="Genomic_DNA"/>
</dbReference>
<reference evidence="1" key="1">
    <citation type="journal article" date="2013" name="J. Eukaryot. Microbiol.">
        <title>Tracing patterns of chloroplast evolution in euglenoids: contributions from Colacium vesiculosum and Strombomonas acuminata (Euglenophyta).</title>
        <authorList>
            <person name="Wiegert K.E."/>
            <person name="Bennett M.S."/>
            <person name="Triemer R.E."/>
        </authorList>
    </citation>
    <scope>NUCLEOTIDE SEQUENCE</scope>
</reference>
<accession>I6NIR5</accession>
<evidence type="ECO:0000313" key="1">
    <source>
        <dbReference type="EMBL" id="AEW12940.1"/>
    </source>
</evidence>
<dbReference type="AlphaFoldDB" id="I6NIR5"/>
<sequence length="124" mass="14348">MYAVIIRRLGNNFYKDKAYLLEACLAQMTLHAFPDECPSLLTSDNFISGVEEIMFLIWKQVSSLSQTVLFKSDQVNNAILYVYTNDNPTYLKLTEVQALRFVKKLISALFFNNVPEGFNNRNFF</sequence>
<name>I6NIR5_9EUGL</name>
<geneLocation type="chloroplast" evidence="1"/>
<keyword evidence="1" id="KW-0934">Plastid</keyword>
<proteinExistence type="predicted"/>
<organism evidence="1">
    <name type="scientific">Colacium vesiculosum</name>
    <dbReference type="NCBI Taxonomy" id="102910"/>
    <lineage>
        <taxon>Eukaryota</taxon>
        <taxon>Discoba</taxon>
        <taxon>Euglenozoa</taxon>
        <taxon>Euglenida</taxon>
        <taxon>Spirocuta</taxon>
        <taxon>Euglenophyceae</taxon>
        <taxon>Euglenales</taxon>
        <taxon>Euglenaceae</taxon>
        <taxon>Colacium</taxon>
    </lineage>
</organism>